<proteinExistence type="predicted"/>
<name>A0ACA9NYS0_9GLOM</name>
<feature type="non-terminal residue" evidence="1">
    <location>
        <position position="268"/>
    </location>
</feature>
<evidence type="ECO:0000313" key="1">
    <source>
        <dbReference type="EMBL" id="CAG8680612.1"/>
    </source>
</evidence>
<feature type="non-terminal residue" evidence="1">
    <location>
        <position position="1"/>
    </location>
</feature>
<dbReference type="Proteomes" id="UP000789860">
    <property type="component" value="Unassembled WGS sequence"/>
</dbReference>
<dbReference type="EMBL" id="CAJVPM010031711">
    <property type="protein sequence ID" value="CAG8680612.1"/>
    <property type="molecule type" value="Genomic_DNA"/>
</dbReference>
<evidence type="ECO:0000313" key="2">
    <source>
        <dbReference type="Proteomes" id="UP000789860"/>
    </source>
</evidence>
<comment type="caution">
    <text evidence="1">The sequence shown here is derived from an EMBL/GenBank/DDBJ whole genome shotgun (WGS) entry which is preliminary data.</text>
</comment>
<reference evidence="1" key="1">
    <citation type="submission" date="2021-06" db="EMBL/GenBank/DDBJ databases">
        <authorList>
            <person name="Kallberg Y."/>
            <person name="Tangrot J."/>
            <person name="Rosling A."/>
        </authorList>
    </citation>
    <scope>NUCLEOTIDE SEQUENCE</scope>
    <source>
        <strain evidence="1">AU212A</strain>
    </source>
</reference>
<organism evidence="1 2">
    <name type="scientific">Scutellospora calospora</name>
    <dbReference type="NCBI Taxonomy" id="85575"/>
    <lineage>
        <taxon>Eukaryota</taxon>
        <taxon>Fungi</taxon>
        <taxon>Fungi incertae sedis</taxon>
        <taxon>Mucoromycota</taxon>
        <taxon>Glomeromycotina</taxon>
        <taxon>Glomeromycetes</taxon>
        <taxon>Diversisporales</taxon>
        <taxon>Gigasporaceae</taxon>
        <taxon>Scutellospora</taxon>
    </lineage>
</organism>
<gene>
    <name evidence="1" type="ORF">SCALOS_LOCUS9721</name>
</gene>
<keyword evidence="2" id="KW-1185">Reference proteome</keyword>
<sequence length="268" mass="30569">FVRKSKTKQYARMSVSIVESVEIHVPCTMDRRDISRRRPMLQLDQPISSIRAKNKATDEAKKRQESKNMLQELLGDYSESDDENDEEGSQIENPSKEKSPSDSFNSSNNQSDIQKSTSDSHLPTNSLLNSENSVEMDQSEDSIEAALKNFLSEINALPITSIDKDSTTEKSNEKSVKNILPMEKDQIISQVTRPEGSWQRNWHQEEKRYYYYNDKTGETRSDLDIPTSVLGVSLISRTDGETYDIFDSISSKEDPNREVDIQILSNNT</sequence>
<protein>
    <submittedName>
        <fullName evidence="1">3177_t:CDS:1</fullName>
    </submittedName>
</protein>
<accession>A0ACA9NYS0</accession>